<dbReference type="SUPFAM" id="SSF140736">
    <property type="entry name" value="Rv1873-like"/>
    <property type="match status" value="1"/>
</dbReference>
<dbReference type="AlphaFoldDB" id="A0A7V8FZA1"/>
<proteinExistence type="predicted"/>
<evidence type="ECO:0000313" key="2">
    <source>
        <dbReference type="Proteomes" id="UP000462435"/>
    </source>
</evidence>
<dbReference type="InterPro" id="IPR036287">
    <property type="entry name" value="Rv1873-like_sf"/>
</dbReference>
<dbReference type="PIRSF" id="PIRSF008546">
    <property type="entry name" value="UCP008546"/>
    <property type="match status" value="1"/>
</dbReference>
<dbReference type="Pfam" id="PF08837">
    <property type="entry name" value="DUF1810"/>
    <property type="match status" value="1"/>
</dbReference>
<name>A0A7V8FZA1_9BURK</name>
<dbReference type="InterPro" id="IPR014937">
    <property type="entry name" value="DUF1810"/>
</dbReference>
<protein>
    <recommendedName>
        <fullName evidence="3">DUF1810 domain-containing protein</fullName>
    </recommendedName>
</protein>
<comment type="caution">
    <text evidence="1">The sequence shown here is derived from an EMBL/GenBank/DDBJ whole genome shotgun (WGS) entry which is preliminary data.</text>
</comment>
<organism evidence="1 2">
    <name type="scientific">Herbaspirillum frisingense</name>
    <dbReference type="NCBI Taxonomy" id="92645"/>
    <lineage>
        <taxon>Bacteria</taxon>
        <taxon>Pseudomonadati</taxon>
        <taxon>Pseudomonadota</taxon>
        <taxon>Betaproteobacteria</taxon>
        <taxon>Burkholderiales</taxon>
        <taxon>Oxalobacteraceae</taxon>
        <taxon>Herbaspirillum</taxon>
    </lineage>
</organism>
<gene>
    <name evidence="1" type="ORF">GAK35_00789</name>
</gene>
<dbReference type="Gene3D" id="1.25.40.380">
    <property type="entry name" value="Protein of unknown function DUF1810"/>
    <property type="match status" value="1"/>
</dbReference>
<evidence type="ECO:0000313" key="1">
    <source>
        <dbReference type="EMBL" id="KAF1047138.1"/>
    </source>
</evidence>
<accession>A0A7V8FZA1</accession>
<dbReference type="EMBL" id="WNDX01000014">
    <property type="protein sequence ID" value="KAF1047138.1"/>
    <property type="molecule type" value="Genomic_DNA"/>
</dbReference>
<sequence length="153" mass="17281">MNDPYSLQRFVDAQEPVFEQVVAELRAGAKRSHWMWFVFPQLAGLGRSETARHYALRSLAEAQAYLRHPVLGSRLIECTRLVLEVHKTQPQRTAQAIFGDPDDMKFHSSMTLFAEAGPQQPEFAAALTLYFGGEPDRATLRLLVEKQGVHLDS</sequence>
<dbReference type="Proteomes" id="UP000462435">
    <property type="component" value="Unassembled WGS sequence"/>
</dbReference>
<reference evidence="2" key="1">
    <citation type="journal article" date="2020" name="MBio">
        <title>Horizontal gene transfer to a defensive symbiont with a reduced genome amongst a multipartite beetle microbiome.</title>
        <authorList>
            <person name="Waterworth S.C."/>
            <person name="Florez L.V."/>
            <person name="Rees E.R."/>
            <person name="Hertweck C."/>
            <person name="Kaltenpoth M."/>
            <person name="Kwan J.C."/>
        </authorList>
    </citation>
    <scope>NUCLEOTIDE SEQUENCE [LARGE SCALE GENOMIC DNA]</scope>
</reference>
<evidence type="ECO:0008006" key="3">
    <source>
        <dbReference type="Google" id="ProtNLM"/>
    </source>
</evidence>